<evidence type="ECO:0000259" key="1">
    <source>
        <dbReference type="Pfam" id="PF10419"/>
    </source>
</evidence>
<sequence length="197" mass="21978">LFSIYGALIVAPSLRPPPPPPLFIGNNFSVTTRRRSASGRSNLLFSQRREKSKYCVNRITTMIEPENEIHEEAAAAEDEDEEEYVMLDLSSISNHIRIPPYAPYVLSGLDTLNPILIIDNNIKLIGEYKETFGTCLVFNESGVDPIDKERAGSSDPKQTPAKKVNPIASLDKILKFRLFMEAENRDIGADKQANNPS</sequence>
<feature type="non-terminal residue" evidence="2">
    <location>
        <position position="1"/>
    </location>
</feature>
<dbReference type="InterPro" id="IPR019481">
    <property type="entry name" value="TFIIIC_triple_barrel"/>
</dbReference>
<dbReference type="AlphaFoldDB" id="A0A022QEK1"/>
<evidence type="ECO:0000313" key="3">
    <source>
        <dbReference type="Proteomes" id="UP000030748"/>
    </source>
</evidence>
<dbReference type="EMBL" id="KI631699">
    <property type="protein sequence ID" value="EYU26396.1"/>
    <property type="molecule type" value="Genomic_DNA"/>
</dbReference>
<dbReference type="STRING" id="4155.A0A022QEK1"/>
<feature type="domain" description="Transcription factor TFIIIC triple barrel" evidence="1">
    <location>
        <begin position="79"/>
        <end position="177"/>
    </location>
</feature>
<dbReference type="GO" id="GO:0000127">
    <property type="term" value="C:transcription factor TFIIIC complex"/>
    <property type="evidence" value="ECO:0000318"/>
    <property type="project" value="GO_Central"/>
</dbReference>
<keyword evidence="3" id="KW-1185">Reference proteome</keyword>
<reference evidence="2 3" key="1">
    <citation type="journal article" date="2013" name="Proc. Natl. Acad. Sci. U.S.A.">
        <title>Fine-scale variation in meiotic recombination in Mimulus inferred from population shotgun sequencing.</title>
        <authorList>
            <person name="Hellsten U."/>
            <person name="Wright K.M."/>
            <person name="Jenkins J."/>
            <person name="Shu S."/>
            <person name="Yuan Y."/>
            <person name="Wessler S.R."/>
            <person name="Schmutz J."/>
            <person name="Willis J.H."/>
            <person name="Rokhsar D.S."/>
        </authorList>
    </citation>
    <scope>NUCLEOTIDE SEQUENCE [LARGE SCALE GENOMIC DNA]</scope>
    <source>
        <strain evidence="3">cv. DUN x IM62</strain>
    </source>
</reference>
<proteinExistence type="predicted"/>
<dbReference type="Pfam" id="PF10419">
    <property type="entry name" value="TFIIIC_sub6"/>
    <property type="match status" value="1"/>
</dbReference>
<dbReference type="PANTHER" id="PTHR21860:SF2">
    <property type="entry name" value="GENERAL TRANSCRIPTION FACTOR 3C POLYPEPTIDE 6"/>
    <property type="match status" value="1"/>
</dbReference>
<dbReference type="Proteomes" id="UP000030748">
    <property type="component" value="Unassembled WGS sequence"/>
</dbReference>
<organism evidence="2 3">
    <name type="scientific">Erythranthe guttata</name>
    <name type="common">Yellow monkey flower</name>
    <name type="synonym">Mimulus guttatus</name>
    <dbReference type="NCBI Taxonomy" id="4155"/>
    <lineage>
        <taxon>Eukaryota</taxon>
        <taxon>Viridiplantae</taxon>
        <taxon>Streptophyta</taxon>
        <taxon>Embryophyta</taxon>
        <taxon>Tracheophyta</taxon>
        <taxon>Spermatophyta</taxon>
        <taxon>Magnoliopsida</taxon>
        <taxon>eudicotyledons</taxon>
        <taxon>Gunneridae</taxon>
        <taxon>Pentapetalae</taxon>
        <taxon>asterids</taxon>
        <taxon>lamiids</taxon>
        <taxon>Lamiales</taxon>
        <taxon>Phrymaceae</taxon>
        <taxon>Erythranthe</taxon>
    </lineage>
</organism>
<accession>A0A022QEK1</accession>
<evidence type="ECO:0000313" key="2">
    <source>
        <dbReference type="EMBL" id="EYU26396.1"/>
    </source>
</evidence>
<dbReference type="Gene3D" id="2.60.40.4370">
    <property type="match status" value="1"/>
</dbReference>
<dbReference type="InterPro" id="IPR042771">
    <property type="entry name" value="GTF3C6-like"/>
</dbReference>
<name>A0A022QEK1_ERYGU</name>
<dbReference type="GO" id="GO:0006383">
    <property type="term" value="P:transcription by RNA polymerase III"/>
    <property type="evidence" value="ECO:0000318"/>
    <property type="project" value="GO_Central"/>
</dbReference>
<dbReference type="eggNOG" id="ENOG502S1QS">
    <property type="taxonomic scope" value="Eukaryota"/>
</dbReference>
<gene>
    <name evidence="2" type="ORF">MIMGU_mgv1a020282mg</name>
</gene>
<dbReference type="PANTHER" id="PTHR21860">
    <property type="entry name" value="TRANSCRIPTION INITIATION FACTOR IIIC TFIIIC , POLYPEPTIDE 6-RELATED"/>
    <property type="match status" value="1"/>
</dbReference>
<protein>
    <recommendedName>
        <fullName evidence="1">Transcription factor TFIIIC triple barrel domain-containing protein</fullName>
    </recommendedName>
</protein>